<protein>
    <recommendedName>
        <fullName evidence="3">Sporulation protein SpoOM</fullName>
    </recommendedName>
</protein>
<accession>A0A268AF90</accession>
<name>A0A268AF90_9BACI</name>
<dbReference type="EMBL" id="NPBV01000002">
    <property type="protein sequence ID" value="PAD22784.1"/>
    <property type="molecule type" value="Genomic_DNA"/>
</dbReference>
<evidence type="ECO:0000313" key="2">
    <source>
        <dbReference type="Proteomes" id="UP000216013"/>
    </source>
</evidence>
<dbReference type="RefSeq" id="WP_095260472.1">
    <property type="nucleotide sequence ID" value="NZ_NPBV01000002.1"/>
</dbReference>
<organism evidence="1 2">
    <name type="scientific">Terribacillus saccharophilus</name>
    <dbReference type="NCBI Taxonomy" id="361277"/>
    <lineage>
        <taxon>Bacteria</taxon>
        <taxon>Bacillati</taxon>
        <taxon>Bacillota</taxon>
        <taxon>Bacilli</taxon>
        <taxon>Bacillales</taxon>
        <taxon>Bacillaceae</taxon>
        <taxon>Terribacillus</taxon>
    </lineage>
</organism>
<sequence length="264" mass="30329">MSIFNKLIASVGIGSAKVDTKIRNNYFVQGEILDGVVEIKGGVTDQEIDSIKLKLMTVYGHEDSDRLSQAVVYTHKVNEPFIISKEERKEIPFAFQIPLDTPITMQDPKTFKNVPPVWIDTDVDVKNAVDLSDIDHISVEPTEVHEIIIDAIKVIGFRFRQMENQKPPYGIKIARPYIQQYEFIPTHGRYLKKLDELEVYILQGEYETTTYFEIDKRSKGMFSSLAEKLNLDEHRGSVTFKNKEILNNRSLVSDKFDEIIQSVL</sequence>
<evidence type="ECO:0008006" key="3">
    <source>
        <dbReference type="Google" id="ProtNLM"/>
    </source>
</evidence>
<dbReference type="Pfam" id="PF07070">
    <property type="entry name" value="Spo0M"/>
    <property type="match status" value="1"/>
</dbReference>
<dbReference type="PANTHER" id="PTHR40053">
    <property type="entry name" value="SPORULATION-CONTROL PROTEIN SPO0M"/>
    <property type="match status" value="1"/>
</dbReference>
<dbReference type="Proteomes" id="UP000216013">
    <property type="component" value="Unassembled WGS sequence"/>
</dbReference>
<comment type="caution">
    <text evidence="1">The sequence shown here is derived from an EMBL/GenBank/DDBJ whole genome shotgun (WGS) entry which is preliminary data.</text>
</comment>
<proteinExistence type="predicted"/>
<dbReference type="PANTHER" id="PTHR40053:SF1">
    <property type="entry name" value="SPORULATION-CONTROL PROTEIN SPO0M"/>
    <property type="match status" value="1"/>
</dbReference>
<dbReference type="InterPro" id="IPR009776">
    <property type="entry name" value="Spore_0_M"/>
</dbReference>
<gene>
    <name evidence="1" type="ORF">CHH64_03490</name>
</gene>
<evidence type="ECO:0000313" key="1">
    <source>
        <dbReference type="EMBL" id="PAD22784.1"/>
    </source>
</evidence>
<reference evidence="1 2" key="1">
    <citation type="submission" date="2017-07" db="EMBL/GenBank/DDBJ databases">
        <title>Isolation and whole genome analysis of endospore-forming bacteria from heroin.</title>
        <authorList>
            <person name="Kalinowski J."/>
            <person name="Ahrens B."/>
            <person name="Al-Dilaimi A."/>
            <person name="Winkler A."/>
            <person name="Wibberg D."/>
            <person name="Schleenbecker U."/>
            <person name="Ruckert C."/>
            <person name="Wolfel R."/>
            <person name="Grass G."/>
        </authorList>
    </citation>
    <scope>NUCLEOTIDE SEQUENCE [LARGE SCALE GENOMIC DNA]</scope>
    <source>
        <strain evidence="1 2">7528</strain>
    </source>
</reference>
<dbReference type="AlphaFoldDB" id="A0A268AF90"/>